<feature type="domain" description="Sushi" evidence="31">
    <location>
        <begin position="179"/>
        <end position="240"/>
    </location>
</feature>
<dbReference type="GO" id="GO:0033691">
    <property type="term" value="F:sialic acid binding"/>
    <property type="evidence" value="ECO:0007669"/>
    <property type="project" value="Ensembl"/>
</dbReference>
<dbReference type="GO" id="GO:0070555">
    <property type="term" value="P:response to interleukin-1"/>
    <property type="evidence" value="ECO:0007669"/>
    <property type="project" value="Ensembl"/>
</dbReference>
<keyword evidence="18" id="KW-0325">Glycoprotein</keyword>
<dbReference type="SUPFAM" id="SSF57535">
    <property type="entry name" value="Complement control module/SCR domain"/>
    <property type="match status" value="6"/>
</dbReference>
<feature type="domain" description="EGF-like" evidence="29">
    <location>
        <begin position="140"/>
        <end position="176"/>
    </location>
</feature>
<organism evidence="32 33">
    <name type="scientific">Podarcis muralis</name>
    <name type="common">Wall lizard</name>
    <name type="synonym">Lacerta muralis</name>
    <dbReference type="NCBI Taxonomy" id="64176"/>
    <lineage>
        <taxon>Eukaryota</taxon>
        <taxon>Metazoa</taxon>
        <taxon>Chordata</taxon>
        <taxon>Craniata</taxon>
        <taxon>Vertebrata</taxon>
        <taxon>Euteleostomi</taxon>
        <taxon>Lepidosauria</taxon>
        <taxon>Squamata</taxon>
        <taxon>Bifurcata</taxon>
        <taxon>Unidentata</taxon>
        <taxon>Episquamata</taxon>
        <taxon>Laterata</taxon>
        <taxon>Lacertibaenia</taxon>
        <taxon>Lacertidae</taxon>
        <taxon>Podarcis</taxon>
    </lineage>
</organism>
<evidence type="ECO:0000313" key="33">
    <source>
        <dbReference type="Proteomes" id="UP000472272"/>
    </source>
</evidence>
<sequence length="615" mass="68042">MNALWFLSALTYGLLLLKESTCWTYHYSLETMNYTKAEKWCKTHFTHLVAIQNMEENEYLNKEIPYNGSYYWIGIRKIGNVWRWVGTNKALTEEAKNWAKGEPNNKGKNQDCVEIYINRIQDAGKWNDERCSNKKRALCYTASCNPHSCSGHGKCVETINNYTCQCDTGFYGRNCEHVITCDTLKKPDHGTLECSHPVKDFSYNSSCHVQCTEGYKSTGLEPVLCTDSGNWSAPTPLCKVAECHALQTPTHGFLNCSHPSGNFAWNSSCEFGCKDGFVLSGSSRLQCQASGEWDGQQPACEAVKCEAVPSPENGSVSCSHVDAELTYNSTCDFVCEQGYTLRGSPQIQCSSEGRWSQPIPACEAVVCSELKPPVHGFLNCSHASGNFSWNSTCKFACAEGFALRGSSELQCGAYGEWDGQKPECEAVKCEVVHQPERGFVNCSHLDTDPRYNSVCEFSCEEGYSLRGSSKIQCTSKGHWSEPIPVCEAIQCEILTPPENGFLTCSDPDRHFVYGTICEVSCAEGWVLNGPHRLHCLAAGNWTSSLPACGAPSASSRNVTIAATVTSASLLSIGSFLIWLMKRFRRKGEIFPSSVCYQATPRTQVHSFKCLAKCNM</sequence>
<dbReference type="GO" id="GO:0048471">
    <property type="term" value="C:perinuclear region of cytoplasm"/>
    <property type="evidence" value="ECO:0007669"/>
    <property type="project" value="Ensembl"/>
</dbReference>
<dbReference type="Proteomes" id="UP000472272">
    <property type="component" value="Chromosome 6"/>
</dbReference>
<dbReference type="GO" id="GO:0030863">
    <property type="term" value="C:cortical cytoskeleton"/>
    <property type="evidence" value="ECO:0007669"/>
    <property type="project" value="Ensembl"/>
</dbReference>
<dbReference type="PROSITE" id="PS01186">
    <property type="entry name" value="EGF_2"/>
    <property type="match status" value="1"/>
</dbReference>
<evidence type="ECO:0000256" key="19">
    <source>
        <dbReference type="ARBA" id="ARBA00038738"/>
    </source>
</evidence>
<dbReference type="PROSITE" id="PS00615">
    <property type="entry name" value="C_TYPE_LECTIN_1"/>
    <property type="match status" value="1"/>
</dbReference>
<dbReference type="GO" id="GO:0002687">
    <property type="term" value="P:positive regulation of leukocyte migration"/>
    <property type="evidence" value="ECO:0007669"/>
    <property type="project" value="Ensembl"/>
</dbReference>
<reference evidence="32" key="2">
    <citation type="submission" date="2025-08" db="UniProtKB">
        <authorList>
            <consortium name="Ensembl"/>
        </authorList>
    </citation>
    <scope>IDENTIFICATION</scope>
</reference>
<dbReference type="GO" id="GO:0050901">
    <property type="term" value="P:leukocyte tethering or rolling"/>
    <property type="evidence" value="ECO:0007669"/>
    <property type="project" value="Ensembl"/>
</dbReference>
<dbReference type="CDD" id="cd00054">
    <property type="entry name" value="EGF_CA"/>
    <property type="match status" value="1"/>
</dbReference>
<evidence type="ECO:0000256" key="9">
    <source>
        <dbReference type="ARBA" id="ARBA00022723"/>
    </source>
</evidence>
<dbReference type="Gene3D" id="2.10.70.10">
    <property type="entry name" value="Complement Module, domain 1"/>
    <property type="match status" value="6"/>
</dbReference>
<keyword evidence="10 28" id="KW-0732">Signal</keyword>
<dbReference type="PANTHER" id="PTHR19325">
    <property type="entry name" value="COMPLEMENT COMPONENT-RELATED SUSHI DOMAIN-CONTAINING"/>
    <property type="match status" value="1"/>
</dbReference>
<evidence type="ECO:0000256" key="1">
    <source>
        <dbReference type="ARBA" id="ARBA00004251"/>
    </source>
</evidence>
<keyword evidence="13" id="KW-0106">Calcium</keyword>
<evidence type="ECO:0000259" key="29">
    <source>
        <dbReference type="PROSITE" id="PS50026"/>
    </source>
</evidence>
<feature type="disulfide bond" evidence="26">
    <location>
        <begin position="397"/>
        <end position="424"/>
    </location>
</feature>
<dbReference type="Pfam" id="PF00008">
    <property type="entry name" value="EGF"/>
    <property type="match status" value="1"/>
</dbReference>
<proteinExistence type="inferred from homology"/>
<dbReference type="PROSITE" id="PS50041">
    <property type="entry name" value="C_TYPE_LECTIN_2"/>
    <property type="match status" value="1"/>
</dbReference>
<dbReference type="InterPro" id="IPR016187">
    <property type="entry name" value="CTDL_fold"/>
</dbReference>
<dbReference type="SMART" id="SM00034">
    <property type="entry name" value="CLECT"/>
    <property type="match status" value="1"/>
</dbReference>
<evidence type="ECO:0000256" key="28">
    <source>
        <dbReference type="SAM" id="SignalP"/>
    </source>
</evidence>
<gene>
    <name evidence="32" type="primary">SELE</name>
</gene>
<evidence type="ECO:0000256" key="22">
    <source>
        <dbReference type="ARBA" id="ARBA00042113"/>
    </source>
</evidence>
<dbReference type="Pfam" id="PF00084">
    <property type="entry name" value="Sushi"/>
    <property type="match status" value="6"/>
</dbReference>
<feature type="transmembrane region" description="Helical" evidence="27">
    <location>
        <begin position="558"/>
        <end position="579"/>
    </location>
</feature>
<evidence type="ECO:0000256" key="7">
    <source>
        <dbReference type="ARBA" id="ARBA00022659"/>
    </source>
</evidence>
<dbReference type="PRINTS" id="PR00343">
    <property type="entry name" value="SELECTIN"/>
</dbReference>
<feature type="domain" description="Sushi" evidence="31">
    <location>
        <begin position="241"/>
        <end position="302"/>
    </location>
</feature>
<keyword evidence="8 27" id="KW-0812">Transmembrane</keyword>
<dbReference type="InterPro" id="IPR001304">
    <property type="entry name" value="C-type_lectin-like"/>
</dbReference>
<evidence type="ECO:0000256" key="24">
    <source>
        <dbReference type="ARBA" id="ARBA00045695"/>
    </source>
</evidence>
<evidence type="ECO:0000313" key="32">
    <source>
        <dbReference type="Ensembl" id="ENSPMRP00000008779.1"/>
    </source>
</evidence>
<evidence type="ECO:0000256" key="5">
    <source>
        <dbReference type="ARBA" id="ARBA00022525"/>
    </source>
</evidence>
<keyword evidence="12" id="KW-0677">Repeat</keyword>
<evidence type="ECO:0000256" key="12">
    <source>
        <dbReference type="ARBA" id="ARBA00022737"/>
    </source>
</evidence>
<evidence type="ECO:0000256" key="11">
    <source>
        <dbReference type="ARBA" id="ARBA00022734"/>
    </source>
</evidence>
<dbReference type="SUPFAM" id="SSF56436">
    <property type="entry name" value="C-type lectin-like"/>
    <property type="match status" value="1"/>
</dbReference>
<dbReference type="AlphaFoldDB" id="A0A670IAR9"/>
<dbReference type="GO" id="GO:0030029">
    <property type="term" value="P:actin filament-based process"/>
    <property type="evidence" value="ECO:0007669"/>
    <property type="project" value="Ensembl"/>
</dbReference>
<dbReference type="GO" id="GO:0002092">
    <property type="term" value="P:positive regulation of receptor internalization"/>
    <property type="evidence" value="ECO:0007669"/>
    <property type="project" value="Ensembl"/>
</dbReference>
<keyword evidence="16 27" id="KW-0472">Membrane</keyword>
<dbReference type="FunFam" id="2.10.25.10:FF:000176">
    <property type="entry name" value="Selectin P"/>
    <property type="match status" value="1"/>
</dbReference>
<dbReference type="SMART" id="SM00032">
    <property type="entry name" value="CCP"/>
    <property type="match status" value="6"/>
</dbReference>
<dbReference type="GO" id="GO:0004888">
    <property type="term" value="F:transmembrane signaling receptor activity"/>
    <property type="evidence" value="ECO:0007669"/>
    <property type="project" value="Ensembl"/>
</dbReference>
<keyword evidence="15 27" id="KW-1133">Transmembrane helix</keyword>
<dbReference type="InterPro" id="IPR000742">
    <property type="entry name" value="EGF"/>
</dbReference>
<evidence type="ECO:0000259" key="30">
    <source>
        <dbReference type="PROSITE" id="PS50041"/>
    </source>
</evidence>
<evidence type="ECO:0000256" key="3">
    <source>
        <dbReference type="ARBA" id="ARBA00007360"/>
    </source>
</evidence>
<dbReference type="FunFam" id="2.10.70.10:FF:000001">
    <property type="entry name" value="Selectin P"/>
    <property type="match status" value="6"/>
</dbReference>
<dbReference type="InterPro" id="IPR035976">
    <property type="entry name" value="Sushi/SCR/CCP_sf"/>
</dbReference>
<feature type="disulfide bond" evidence="26">
    <location>
        <begin position="211"/>
        <end position="238"/>
    </location>
</feature>
<dbReference type="GO" id="GO:0005905">
    <property type="term" value="C:clathrin-coated pit"/>
    <property type="evidence" value="ECO:0007669"/>
    <property type="project" value="Ensembl"/>
</dbReference>
<keyword evidence="7 26" id="KW-0768">Sushi</keyword>
<dbReference type="PANTHER" id="PTHR19325:SF493">
    <property type="entry name" value="E-SELECTIN"/>
    <property type="match status" value="1"/>
</dbReference>
<keyword evidence="4" id="KW-1003">Cell membrane</keyword>
<dbReference type="InterPro" id="IPR000436">
    <property type="entry name" value="Sushi_SCR_CCP_dom"/>
</dbReference>
<evidence type="ECO:0000256" key="2">
    <source>
        <dbReference type="ARBA" id="ARBA00004613"/>
    </source>
</evidence>
<dbReference type="InterPro" id="IPR033991">
    <property type="entry name" value="Selectin_CTLD"/>
</dbReference>
<comment type="similarity">
    <text evidence="3">Belongs to the selectin/LECAM family.</text>
</comment>
<feature type="disulfide bond" evidence="26">
    <location>
        <begin position="459"/>
        <end position="486"/>
    </location>
</feature>
<dbReference type="Ensembl" id="ENSPMRT00000009380.1">
    <property type="protein sequence ID" value="ENSPMRP00000008779.1"/>
    <property type="gene ID" value="ENSPMRG00000005914.1"/>
</dbReference>
<evidence type="ECO:0000256" key="4">
    <source>
        <dbReference type="ARBA" id="ARBA00022475"/>
    </source>
</evidence>
<dbReference type="OMA" id="FSYGNTC"/>
<feature type="domain" description="Sushi" evidence="31">
    <location>
        <begin position="427"/>
        <end position="488"/>
    </location>
</feature>
<evidence type="ECO:0000256" key="20">
    <source>
        <dbReference type="ARBA" id="ARBA00040812"/>
    </source>
</evidence>
<evidence type="ECO:0000256" key="6">
    <source>
        <dbReference type="ARBA" id="ARBA00022536"/>
    </source>
</evidence>
<evidence type="ECO:0000256" key="8">
    <source>
        <dbReference type="ARBA" id="ARBA00022692"/>
    </source>
</evidence>
<feature type="disulfide bond" evidence="26">
    <location>
        <begin position="521"/>
        <end position="548"/>
    </location>
</feature>
<dbReference type="PROSITE" id="PS50923">
    <property type="entry name" value="SUSHI"/>
    <property type="match status" value="6"/>
</dbReference>
<feature type="domain" description="Sushi" evidence="31">
    <location>
        <begin position="303"/>
        <end position="364"/>
    </location>
</feature>
<evidence type="ECO:0000256" key="10">
    <source>
        <dbReference type="ARBA" id="ARBA00022729"/>
    </source>
</evidence>
<feature type="domain" description="C-type lectin" evidence="30">
    <location>
        <begin position="18"/>
        <end position="140"/>
    </location>
</feature>
<dbReference type="GO" id="GO:0007157">
    <property type="term" value="P:heterophilic cell-cell adhesion via plasma membrane cell adhesion molecules"/>
    <property type="evidence" value="ECO:0007669"/>
    <property type="project" value="Ensembl"/>
</dbReference>
<dbReference type="GO" id="GO:1903238">
    <property type="term" value="P:positive regulation of leukocyte tethering or rolling"/>
    <property type="evidence" value="ECO:0007669"/>
    <property type="project" value="Ensembl"/>
</dbReference>
<evidence type="ECO:0000256" key="23">
    <source>
        <dbReference type="ARBA" id="ARBA00043124"/>
    </source>
</evidence>
<keyword evidence="5" id="KW-0964">Secreted</keyword>
<dbReference type="GO" id="GO:0043274">
    <property type="term" value="F:phospholipase binding"/>
    <property type="evidence" value="ECO:0007669"/>
    <property type="project" value="Ensembl"/>
</dbReference>
<dbReference type="GO" id="GO:0046872">
    <property type="term" value="F:metal ion binding"/>
    <property type="evidence" value="ECO:0007669"/>
    <property type="project" value="UniProtKB-KW"/>
</dbReference>
<evidence type="ECO:0000256" key="15">
    <source>
        <dbReference type="ARBA" id="ARBA00022989"/>
    </source>
</evidence>
<evidence type="ECO:0000256" key="25">
    <source>
        <dbReference type="PROSITE-ProRule" id="PRU00076"/>
    </source>
</evidence>
<dbReference type="InterPro" id="IPR016186">
    <property type="entry name" value="C-type_lectin-like/link_sf"/>
</dbReference>
<dbReference type="InterPro" id="IPR050350">
    <property type="entry name" value="Compl-Cell_Adhes-Reg"/>
</dbReference>
<feature type="signal peptide" evidence="28">
    <location>
        <begin position="1"/>
        <end position="22"/>
    </location>
</feature>
<dbReference type="GO" id="GO:0070492">
    <property type="term" value="F:oligosaccharide binding"/>
    <property type="evidence" value="ECO:0007669"/>
    <property type="project" value="Ensembl"/>
</dbReference>
<dbReference type="CDD" id="cd03592">
    <property type="entry name" value="CLECT_selectins_like"/>
    <property type="match status" value="1"/>
</dbReference>
<accession>A0A670IAR9</accession>
<dbReference type="GO" id="GO:0007200">
    <property type="term" value="P:phospholipase C-activating G protein-coupled receptor signaling pathway"/>
    <property type="evidence" value="ECO:0007669"/>
    <property type="project" value="Ensembl"/>
</dbReference>
<evidence type="ECO:0000256" key="18">
    <source>
        <dbReference type="ARBA" id="ARBA00023180"/>
    </source>
</evidence>
<feature type="disulfide bond" evidence="25">
    <location>
        <begin position="166"/>
        <end position="175"/>
    </location>
</feature>
<dbReference type="GO" id="GO:0005901">
    <property type="term" value="C:caveola"/>
    <property type="evidence" value="ECO:0007669"/>
    <property type="project" value="Ensembl"/>
</dbReference>
<keyword evidence="17 25" id="KW-1015">Disulfide bond</keyword>
<keyword evidence="9" id="KW-0479">Metal-binding</keyword>
<evidence type="ECO:0000256" key="17">
    <source>
        <dbReference type="ARBA" id="ARBA00023157"/>
    </source>
</evidence>
<evidence type="ECO:0000256" key="16">
    <source>
        <dbReference type="ARBA" id="ARBA00023136"/>
    </source>
</evidence>
<comment type="subcellular location">
    <subcellularLocation>
        <location evidence="1">Cell membrane</location>
        <topology evidence="1">Single-pass type I membrane protein</topology>
    </subcellularLocation>
    <subcellularLocation>
        <location evidence="2">Secreted</location>
    </subcellularLocation>
</comment>
<evidence type="ECO:0000256" key="27">
    <source>
        <dbReference type="SAM" id="Phobius"/>
    </source>
</evidence>
<dbReference type="Gene3D" id="3.10.100.10">
    <property type="entry name" value="Mannose-Binding Protein A, subunit A"/>
    <property type="match status" value="1"/>
</dbReference>
<evidence type="ECO:0000256" key="14">
    <source>
        <dbReference type="ARBA" id="ARBA00022889"/>
    </source>
</evidence>
<evidence type="ECO:0000256" key="21">
    <source>
        <dbReference type="ARBA" id="ARBA00041401"/>
    </source>
</evidence>
<feature type="disulfide bond" evidence="26">
    <location>
        <begin position="335"/>
        <end position="362"/>
    </location>
</feature>
<keyword evidence="33" id="KW-1185">Reference proteome</keyword>
<feature type="chain" id="PRO_5025469182" description="E-selectin" evidence="28">
    <location>
        <begin position="23"/>
        <end position="615"/>
    </location>
</feature>
<dbReference type="PROSITE" id="PS00022">
    <property type="entry name" value="EGF_1"/>
    <property type="match status" value="1"/>
</dbReference>
<comment type="function">
    <text evidence="24">Cell-surface glycoprotein having a role in immunoadhesion. Mediates in the adhesion of blood neutrophils in cytokine-activated endothelium through interaction with SELPLG/PSGL1. May have a role in capillary morphogenesis.</text>
</comment>
<comment type="caution">
    <text evidence="25">Lacks conserved residue(s) required for the propagation of feature annotation.</text>
</comment>
<evidence type="ECO:0000256" key="26">
    <source>
        <dbReference type="PROSITE-ProRule" id="PRU00302"/>
    </source>
</evidence>
<dbReference type="PROSITE" id="PS50026">
    <property type="entry name" value="EGF_3"/>
    <property type="match status" value="1"/>
</dbReference>
<dbReference type="SMART" id="SM00181">
    <property type="entry name" value="EGF"/>
    <property type="match status" value="2"/>
</dbReference>
<dbReference type="Pfam" id="PF00059">
    <property type="entry name" value="Lectin_C"/>
    <property type="match status" value="1"/>
</dbReference>
<dbReference type="CDD" id="cd00033">
    <property type="entry name" value="CCP"/>
    <property type="match status" value="6"/>
</dbReference>
<feature type="domain" description="Sushi" evidence="31">
    <location>
        <begin position="489"/>
        <end position="550"/>
    </location>
</feature>
<dbReference type="InterPro" id="IPR018378">
    <property type="entry name" value="C-type_lectin_CS"/>
</dbReference>
<evidence type="ECO:0000256" key="13">
    <source>
        <dbReference type="ARBA" id="ARBA00022837"/>
    </source>
</evidence>
<feature type="disulfide bond" evidence="26">
    <location>
        <begin position="273"/>
        <end position="300"/>
    </location>
</feature>
<evidence type="ECO:0000259" key="31">
    <source>
        <dbReference type="PROSITE" id="PS50923"/>
    </source>
</evidence>
<dbReference type="InterPro" id="IPR002396">
    <property type="entry name" value="Selectin_superfamily"/>
</dbReference>
<dbReference type="FunFam" id="3.10.100.10:FF:000007">
    <property type="entry name" value="L-selectin"/>
    <property type="match status" value="1"/>
</dbReference>
<dbReference type="GO" id="GO:0005615">
    <property type="term" value="C:extracellular space"/>
    <property type="evidence" value="ECO:0007669"/>
    <property type="project" value="Ensembl"/>
</dbReference>
<keyword evidence="6 25" id="KW-0245">EGF-like domain</keyword>
<keyword evidence="14" id="KW-0130">Cell adhesion</keyword>
<keyword evidence="11" id="KW-0430">Lectin</keyword>
<comment type="subunit">
    <text evidence="19">Interacts with SELPLG/PSGL1 and PODXL2 through the sialyl Lewis X epitope. SELPLG sulfation appears not to be required for this interaction.</text>
</comment>
<feature type="domain" description="Sushi" evidence="31">
    <location>
        <begin position="365"/>
        <end position="426"/>
    </location>
</feature>
<protein>
    <recommendedName>
        <fullName evidence="20">E-selectin</fullName>
    </recommendedName>
    <alternativeName>
        <fullName evidence="21">CD62 antigen-like family member E</fullName>
    </alternativeName>
    <alternativeName>
        <fullName evidence="22">Endothelial leukocyte adhesion molecule 1</fullName>
    </alternativeName>
    <alternativeName>
        <fullName evidence="23">Leukocyte-endothelial cell adhesion molecule 2</fullName>
    </alternativeName>
</protein>
<dbReference type="GeneTree" id="ENSGT00940000160168"/>
<name>A0A670IAR9_PODMU</name>
<reference evidence="32" key="3">
    <citation type="submission" date="2025-09" db="UniProtKB">
        <authorList>
            <consortium name="Ensembl"/>
        </authorList>
    </citation>
    <scope>IDENTIFICATION</scope>
</reference>
<reference evidence="32 33" key="1">
    <citation type="journal article" date="2019" name="Proc. Natl. Acad. Sci. U.S.A.">
        <title>Regulatory changes in pterin and carotenoid genes underlie balanced color polymorphisms in the wall lizard.</title>
        <authorList>
            <person name="Andrade P."/>
            <person name="Pinho C."/>
            <person name="Perez I de Lanuza G."/>
            <person name="Afonso S."/>
            <person name="Brejcha J."/>
            <person name="Rubin C.J."/>
            <person name="Wallerman O."/>
            <person name="Pereira P."/>
            <person name="Sabatino S.J."/>
            <person name="Bellati A."/>
            <person name="Pellitteri-Rosa D."/>
            <person name="Bosakova Z."/>
            <person name="Bunikis I."/>
            <person name="Carretero M.A."/>
            <person name="Feiner N."/>
            <person name="Marsik P."/>
            <person name="Pauperio F."/>
            <person name="Salvi D."/>
            <person name="Soler L."/>
            <person name="While G.M."/>
            <person name="Uller T."/>
            <person name="Font E."/>
            <person name="Andersson L."/>
            <person name="Carneiro M."/>
        </authorList>
    </citation>
    <scope>NUCLEOTIDE SEQUENCE</scope>
</reference>